<accession>X0ZS00</accession>
<comment type="similarity">
    <text evidence="1">Belongs to the universal ribosomal protein uL3 family.</text>
</comment>
<dbReference type="FunFam" id="2.40.30.10:FF:000004">
    <property type="entry name" value="50S ribosomal protein L3"/>
    <property type="match status" value="1"/>
</dbReference>
<dbReference type="AlphaFoldDB" id="X0ZS00"/>
<dbReference type="SUPFAM" id="SSF54570">
    <property type="entry name" value="Ribosomal protein S19"/>
    <property type="match status" value="1"/>
</dbReference>
<dbReference type="GO" id="GO:0019843">
    <property type="term" value="F:rRNA binding"/>
    <property type="evidence" value="ECO:0007669"/>
    <property type="project" value="UniProtKB-KW"/>
</dbReference>
<keyword evidence="5" id="KW-0694">RNA-binding</keyword>
<dbReference type="Gene3D" id="3.30.160.810">
    <property type="match status" value="1"/>
</dbReference>
<dbReference type="InterPro" id="IPR036394">
    <property type="entry name" value="Ribosomal_uL22_sf"/>
</dbReference>
<protein>
    <submittedName>
        <fullName evidence="8">Uncharacterized protein</fullName>
    </submittedName>
</protein>
<dbReference type="InterPro" id="IPR019927">
    <property type="entry name" value="Ribosomal_uL3_bac/org-type"/>
</dbReference>
<dbReference type="InterPro" id="IPR023575">
    <property type="entry name" value="Ribosomal_uS19_SF"/>
</dbReference>
<evidence type="ECO:0000313" key="8">
    <source>
        <dbReference type="EMBL" id="GAG60822.1"/>
    </source>
</evidence>
<dbReference type="CDD" id="cd00336">
    <property type="entry name" value="Ribosomal_L22"/>
    <property type="match status" value="1"/>
</dbReference>
<sequence>MVGFTFGVHNGREFIPVQVTEDMVGHRLGEFSPTTKFSRHGGKIQRELEAKTTTMEAEKLKKPKSNMSVTAKLRYLRIAPRKVRLVADLIRGKRIEEAQNILNFKVKKAALPLLKLLRSATANAKNNFQLDESNLYIAKILVDEGPKYKRWRARARGRADEIQKKTSHITVVLDEKGNVIPVTLIEAGPCQVTQIKTKEKDGYETIQVGFKKIEKQKKIKKPMKKKPFRFLREFKNGEFKIGQKIDVSIFKEGDRVKVSGISKGKGFAGGVKRWGFHGRPATHGTKHELRTLGSVGSSFPERVIKGRKMPGRMGFERVTVKKLKIAKVDKENNLLAIKGAVPGR</sequence>
<dbReference type="NCBIfam" id="TIGR01044">
    <property type="entry name" value="rplV_bact"/>
    <property type="match status" value="1"/>
</dbReference>
<keyword evidence="7" id="KW-0687">Ribonucleoprotein</keyword>
<dbReference type="HAMAP" id="MF_01331_B">
    <property type="entry name" value="Ribosomal_uL22_B"/>
    <property type="match status" value="1"/>
</dbReference>
<dbReference type="InterPro" id="IPR001063">
    <property type="entry name" value="Ribosomal_uL22"/>
</dbReference>
<keyword evidence="6" id="KW-0689">Ribosomal protein</keyword>
<dbReference type="InterPro" id="IPR005727">
    <property type="entry name" value="Ribosomal_uL22_bac/chlpt-type"/>
</dbReference>
<dbReference type="InterPro" id="IPR002222">
    <property type="entry name" value="Ribosomal_uS19"/>
</dbReference>
<dbReference type="PROSITE" id="PS00464">
    <property type="entry name" value="RIBOSOMAL_L22"/>
    <property type="match status" value="1"/>
</dbReference>
<evidence type="ECO:0000256" key="6">
    <source>
        <dbReference type="ARBA" id="ARBA00022980"/>
    </source>
</evidence>
<dbReference type="Pfam" id="PF00203">
    <property type="entry name" value="Ribosomal_S19"/>
    <property type="match status" value="1"/>
</dbReference>
<feature type="non-terminal residue" evidence="8">
    <location>
        <position position="344"/>
    </location>
</feature>
<keyword evidence="4" id="KW-0699">rRNA-binding</keyword>
<dbReference type="GO" id="GO:0003735">
    <property type="term" value="F:structural constituent of ribosome"/>
    <property type="evidence" value="ECO:0007669"/>
    <property type="project" value="InterPro"/>
</dbReference>
<dbReference type="GO" id="GO:0022625">
    <property type="term" value="C:cytosolic large ribosomal subunit"/>
    <property type="evidence" value="ECO:0007669"/>
    <property type="project" value="TreeGrafter"/>
</dbReference>
<comment type="caution">
    <text evidence="8">The sequence shown here is derived from an EMBL/GenBank/DDBJ whole genome shotgun (WGS) entry which is preliminary data.</text>
</comment>
<evidence type="ECO:0000256" key="2">
    <source>
        <dbReference type="ARBA" id="ARBA00007345"/>
    </source>
</evidence>
<dbReference type="InterPro" id="IPR000597">
    <property type="entry name" value="Ribosomal_uL3"/>
</dbReference>
<dbReference type="SUPFAM" id="SSF50447">
    <property type="entry name" value="Translation proteins"/>
    <property type="match status" value="1"/>
</dbReference>
<evidence type="ECO:0000256" key="7">
    <source>
        <dbReference type="ARBA" id="ARBA00023274"/>
    </source>
</evidence>
<dbReference type="Gene3D" id="3.90.470.10">
    <property type="entry name" value="Ribosomal protein L22/L17"/>
    <property type="match status" value="1"/>
</dbReference>
<comment type="similarity">
    <text evidence="2">Belongs to the universal ribosomal protein uS19 family.</text>
</comment>
<comment type="similarity">
    <text evidence="3">Belongs to the universal ribosomal protein uL22 family.</text>
</comment>
<dbReference type="Gene3D" id="3.30.860.10">
    <property type="entry name" value="30s Ribosomal Protein S19, Chain A"/>
    <property type="match status" value="1"/>
</dbReference>
<evidence type="ECO:0000256" key="1">
    <source>
        <dbReference type="ARBA" id="ARBA00006540"/>
    </source>
</evidence>
<dbReference type="InterPro" id="IPR009000">
    <property type="entry name" value="Transl_B-barrel_sf"/>
</dbReference>
<dbReference type="EMBL" id="BART01006290">
    <property type="protein sequence ID" value="GAG60822.1"/>
    <property type="molecule type" value="Genomic_DNA"/>
</dbReference>
<dbReference type="PANTHER" id="PTHR11229">
    <property type="entry name" value="50S RIBOSOMAL PROTEIN L3"/>
    <property type="match status" value="1"/>
</dbReference>
<dbReference type="Gene3D" id="2.40.30.10">
    <property type="entry name" value="Translation factors"/>
    <property type="match status" value="1"/>
</dbReference>
<evidence type="ECO:0000256" key="5">
    <source>
        <dbReference type="ARBA" id="ARBA00022884"/>
    </source>
</evidence>
<dbReference type="Pfam" id="PF00237">
    <property type="entry name" value="Ribosomal_L22"/>
    <property type="match status" value="1"/>
</dbReference>
<evidence type="ECO:0000256" key="3">
    <source>
        <dbReference type="ARBA" id="ARBA00009451"/>
    </source>
</evidence>
<dbReference type="InterPro" id="IPR020934">
    <property type="entry name" value="Ribosomal_uS19_CS"/>
</dbReference>
<organism evidence="8">
    <name type="scientific">marine sediment metagenome</name>
    <dbReference type="NCBI Taxonomy" id="412755"/>
    <lineage>
        <taxon>unclassified sequences</taxon>
        <taxon>metagenomes</taxon>
        <taxon>ecological metagenomes</taxon>
    </lineage>
</organism>
<proteinExistence type="inferred from homology"/>
<name>X0ZS00_9ZZZZ</name>
<dbReference type="Pfam" id="PF00297">
    <property type="entry name" value="Ribosomal_L3"/>
    <property type="match status" value="1"/>
</dbReference>
<dbReference type="GO" id="GO:0006412">
    <property type="term" value="P:translation"/>
    <property type="evidence" value="ECO:0007669"/>
    <property type="project" value="InterPro"/>
</dbReference>
<reference evidence="8" key="1">
    <citation type="journal article" date="2014" name="Front. Microbiol.">
        <title>High frequency of phylogenetically diverse reductive dehalogenase-homologous genes in deep subseafloor sedimentary metagenomes.</title>
        <authorList>
            <person name="Kawai M."/>
            <person name="Futagami T."/>
            <person name="Toyoda A."/>
            <person name="Takaki Y."/>
            <person name="Nishi S."/>
            <person name="Hori S."/>
            <person name="Arai W."/>
            <person name="Tsubouchi T."/>
            <person name="Morono Y."/>
            <person name="Uchiyama I."/>
            <person name="Ito T."/>
            <person name="Fujiyama A."/>
            <person name="Inagaki F."/>
            <person name="Takami H."/>
        </authorList>
    </citation>
    <scope>NUCLEOTIDE SEQUENCE</scope>
    <source>
        <strain evidence="8">Expedition CK06-06</strain>
    </source>
</reference>
<dbReference type="PANTHER" id="PTHR11229:SF16">
    <property type="entry name" value="LARGE RIBOSOMAL SUBUNIT PROTEIN UL3C"/>
    <property type="match status" value="1"/>
</dbReference>
<dbReference type="SUPFAM" id="SSF54843">
    <property type="entry name" value="Ribosomal protein L22"/>
    <property type="match status" value="1"/>
</dbReference>
<dbReference type="PROSITE" id="PS00323">
    <property type="entry name" value="RIBOSOMAL_S19"/>
    <property type="match status" value="1"/>
</dbReference>
<dbReference type="NCBIfam" id="TIGR03625">
    <property type="entry name" value="L3_bact"/>
    <property type="match status" value="1"/>
</dbReference>
<dbReference type="InterPro" id="IPR018260">
    <property type="entry name" value="Ribosomal_uL22_CS"/>
</dbReference>
<gene>
    <name evidence="8" type="ORF">S01H4_14339</name>
</gene>
<evidence type="ECO:0000256" key="4">
    <source>
        <dbReference type="ARBA" id="ARBA00022730"/>
    </source>
</evidence>
<dbReference type="PRINTS" id="PR00975">
    <property type="entry name" value="RIBOSOMALS19"/>
</dbReference>